<reference evidence="2" key="1">
    <citation type="submission" date="2022-11" db="EMBL/GenBank/DDBJ databases">
        <authorList>
            <person name="Morgan W.R."/>
            <person name="Tartar A."/>
        </authorList>
    </citation>
    <scope>NUCLEOTIDE SEQUENCE</scope>
    <source>
        <strain evidence="2">ARSEF 373</strain>
    </source>
</reference>
<accession>A0AAV2ZH57</accession>
<dbReference type="AlphaFoldDB" id="A0AAV2ZH57"/>
<keyword evidence="3" id="KW-1185">Reference proteome</keyword>
<evidence type="ECO:0000313" key="2">
    <source>
        <dbReference type="EMBL" id="DBA04914.1"/>
    </source>
</evidence>
<gene>
    <name evidence="2" type="ORF">N0F65_006916</name>
</gene>
<sequence>MGMGSLVCENKDALVRCTFDQRGCRHASMFADEYKRTNRTKGTKILRCFPHCCPEHVDRSYCGSGVYVQVDVSCGVDRLPQDDDICDSGRQLMPQEMMVFAHFEETGANPYALFDELPEQQVLKSIQTEQHPKGEWIEGLVDSTISQDVFLYNINPGARWYYEWGSAATKAQRFTKHMLRVYVFQVVPQKHVLRVIGMLSSKEFMVVSYRRAPNELRADRRILELLVDKPTTSQLVTEPSALDDPTIKRISSGDYHSDESSTTTYGDAGMRRKRPRSFDQALPTSMQRAQTQKKLWEIANPDAVMSSKHFAVIYHFLCHANAFDFKHCLQHWSYHASANKGSSRSARSTGMDSGDGTGYSWDFIRDLERIAPSSPAVTSDQKTLALVDVCTQLTSWLLFEESNIELYQRLLVGSSKILLDRMALRSAFIKTVGVVHRLADTFLRGHNQSTLASLSQELVATVFRVDAFRSLRPQLLCFLSSSSIAGLPFFVAQVREVSIRTQAAIRQAPSARSRPTMALPYSPSPVFCGSWHFNGSLSRVTPLTRSANPVSMWTALQFVRELAAITIDADGGDCQVVIRADRHAVDKRCGMEMLLDCRPHVFRCFPSGLSTMAPLHGRIYGDYRAKLASPTCLVLELYSWPCDAKGDSTRGVAGMGAVPAETQPPNQHGERVKLRVSIRQRRADTILLVDGIVEHAPVMIMSEDDADVMVTGSLTQRLAVTGDNWIPTVQIKALYLRSP</sequence>
<evidence type="ECO:0000313" key="3">
    <source>
        <dbReference type="Proteomes" id="UP001146120"/>
    </source>
</evidence>
<dbReference type="EMBL" id="DAKRPA010000004">
    <property type="protein sequence ID" value="DBA04914.1"/>
    <property type="molecule type" value="Genomic_DNA"/>
</dbReference>
<protein>
    <submittedName>
        <fullName evidence="2">Uncharacterized protein</fullName>
    </submittedName>
</protein>
<feature type="region of interest" description="Disordered" evidence="1">
    <location>
        <begin position="248"/>
        <end position="284"/>
    </location>
</feature>
<comment type="caution">
    <text evidence="2">The sequence shown here is derived from an EMBL/GenBank/DDBJ whole genome shotgun (WGS) entry which is preliminary data.</text>
</comment>
<name>A0AAV2ZH57_9STRA</name>
<evidence type="ECO:0000256" key="1">
    <source>
        <dbReference type="SAM" id="MobiDB-lite"/>
    </source>
</evidence>
<dbReference type="Proteomes" id="UP001146120">
    <property type="component" value="Unassembled WGS sequence"/>
</dbReference>
<organism evidence="2 3">
    <name type="scientific">Lagenidium giganteum</name>
    <dbReference type="NCBI Taxonomy" id="4803"/>
    <lineage>
        <taxon>Eukaryota</taxon>
        <taxon>Sar</taxon>
        <taxon>Stramenopiles</taxon>
        <taxon>Oomycota</taxon>
        <taxon>Peronosporomycetes</taxon>
        <taxon>Pythiales</taxon>
        <taxon>Pythiaceae</taxon>
    </lineage>
</organism>
<proteinExistence type="predicted"/>
<reference evidence="2" key="2">
    <citation type="journal article" date="2023" name="Microbiol Resour">
        <title>Decontamination and Annotation of the Draft Genome Sequence of the Oomycete Lagenidium giganteum ARSEF 373.</title>
        <authorList>
            <person name="Morgan W.R."/>
            <person name="Tartar A."/>
        </authorList>
    </citation>
    <scope>NUCLEOTIDE SEQUENCE</scope>
    <source>
        <strain evidence="2">ARSEF 373</strain>
    </source>
</reference>